<comment type="caution">
    <text evidence="2">The sequence shown here is derived from an EMBL/GenBank/DDBJ whole genome shotgun (WGS) entry which is preliminary data.</text>
</comment>
<reference evidence="2" key="1">
    <citation type="journal article" date="2020" name="Stud. Mycol.">
        <title>101 Dothideomycetes genomes: a test case for predicting lifestyles and emergence of pathogens.</title>
        <authorList>
            <person name="Haridas S."/>
            <person name="Albert R."/>
            <person name="Binder M."/>
            <person name="Bloem J."/>
            <person name="Labutti K."/>
            <person name="Salamov A."/>
            <person name="Andreopoulos B."/>
            <person name="Baker S."/>
            <person name="Barry K."/>
            <person name="Bills G."/>
            <person name="Bluhm B."/>
            <person name="Cannon C."/>
            <person name="Castanera R."/>
            <person name="Culley D."/>
            <person name="Daum C."/>
            <person name="Ezra D."/>
            <person name="Gonzalez J."/>
            <person name="Henrissat B."/>
            <person name="Kuo A."/>
            <person name="Liang C."/>
            <person name="Lipzen A."/>
            <person name="Lutzoni F."/>
            <person name="Magnuson J."/>
            <person name="Mondo S."/>
            <person name="Nolan M."/>
            <person name="Ohm R."/>
            <person name="Pangilinan J."/>
            <person name="Park H.-J."/>
            <person name="Ramirez L."/>
            <person name="Alfaro M."/>
            <person name="Sun H."/>
            <person name="Tritt A."/>
            <person name="Yoshinaga Y."/>
            <person name="Zwiers L.-H."/>
            <person name="Turgeon B."/>
            <person name="Goodwin S."/>
            <person name="Spatafora J."/>
            <person name="Crous P."/>
            <person name="Grigoriev I."/>
        </authorList>
    </citation>
    <scope>NUCLEOTIDE SEQUENCE</scope>
    <source>
        <strain evidence="2">CBS 110217</strain>
    </source>
</reference>
<feature type="region of interest" description="Disordered" evidence="1">
    <location>
        <begin position="195"/>
        <end position="258"/>
    </location>
</feature>
<protein>
    <submittedName>
        <fullName evidence="2">Uncharacterized protein</fullName>
    </submittedName>
</protein>
<name>A0A9P4GTW6_9PLEO</name>
<dbReference type="Proteomes" id="UP000799777">
    <property type="component" value="Unassembled WGS sequence"/>
</dbReference>
<dbReference type="AlphaFoldDB" id="A0A9P4GTW6"/>
<accession>A0A9P4GTW6</accession>
<organism evidence="2 3">
    <name type="scientific">Setomelanomma holmii</name>
    <dbReference type="NCBI Taxonomy" id="210430"/>
    <lineage>
        <taxon>Eukaryota</taxon>
        <taxon>Fungi</taxon>
        <taxon>Dikarya</taxon>
        <taxon>Ascomycota</taxon>
        <taxon>Pezizomycotina</taxon>
        <taxon>Dothideomycetes</taxon>
        <taxon>Pleosporomycetidae</taxon>
        <taxon>Pleosporales</taxon>
        <taxon>Pleosporineae</taxon>
        <taxon>Phaeosphaeriaceae</taxon>
        <taxon>Setomelanomma</taxon>
    </lineage>
</organism>
<proteinExistence type="predicted"/>
<evidence type="ECO:0000313" key="3">
    <source>
        <dbReference type="Proteomes" id="UP000799777"/>
    </source>
</evidence>
<keyword evidence="3" id="KW-1185">Reference proteome</keyword>
<sequence length="258" mass="28385">MSTPTTHPVELSTAPSNAKITTNPEALRHFDTTHTILRFGFPDAASQAAFHRTFALLNTEKEKAAFMQRFFANYDGVVAVPKVPTRWDTSGDEGLAIDLQAETPLPDTSNDVVLAQQLMQYMPPPGTDGDEEIARRLQGEMTVAVTDGDAEVVRQLLGDMPRPVTARHAELARLLQQQTSVPITHQDAAIARQLQSNNSQQTSRQNTDQPCRPQSNTVRPIPSSHIHSPRQTAILRPSMTQNAGRPSTSRSFQTPSSR</sequence>
<gene>
    <name evidence="2" type="ORF">EK21DRAFT_95389</name>
</gene>
<feature type="compositionally biased region" description="Polar residues" evidence="1">
    <location>
        <begin position="238"/>
        <end position="258"/>
    </location>
</feature>
<feature type="compositionally biased region" description="Low complexity" evidence="1">
    <location>
        <begin position="195"/>
        <end position="209"/>
    </location>
</feature>
<dbReference type="EMBL" id="ML978421">
    <property type="protein sequence ID" value="KAF2022858.1"/>
    <property type="molecule type" value="Genomic_DNA"/>
</dbReference>
<evidence type="ECO:0000256" key="1">
    <source>
        <dbReference type="SAM" id="MobiDB-lite"/>
    </source>
</evidence>
<dbReference type="OrthoDB" id="3694818at2759"/>
<evidence type="ECO:0000313" key="2">
    <source>
        <dbReference type="EMBL" id="KAF2022858.1"/>
    </source>
</evidence>